<evidence type="ECO:0000313" key="2">
    <source>
        <dbReference type="EMBL" id="QJI00892.1"/>
    </source>
</evidence>
<dbReference type="EMBL" id="MT144883">
    <property type="protein sequence ID" value="QJI00892.1"/>
    <property type="molecule type" value="Genomic_DNA"/>
</dbReference>
<dbReference type="InterPro" id="IPR013320">
    <property type="entry name" value="ConA-like_dom_sf"/>
</dbReference>
<dbReference type="EMBL" id="MT144148">
    <property type="protein sequence ID" value="QJA49680.1"/>
    <property type="molecule type" value="Genomic_DNA"/>
</dbReference>
<proteinExistence type="predicted"/>
<dbReference type="Gene3D" id="2.60.120.200">
    <property type="match status" value="1"/>
</dbReference>
<evidence type="ECO:0000313" key="1">
    <source>
        <dbReference type="EMBL" id="QJA49680.1"/>
    </source>
</evidence>
<protein>
    <submittedName>
        <fullName evidence="1">Putative lectin/glucanase superfamily protein</fullName>
    </submittedName>
</protein>
<organism evidence="1">
    <name type="scientific">viral metagenome</name>
    <dbReference type="NCBI Taxonomy" id="1070528"/>
    <lineage>
        <taxon>unclassified sequences</taxon>
        <taxon>metagenomes</taxon>
        <taxon>organismal metagenomes</taxon>
    </lineage>
</organism>
<dbReference type="GO" id="GO:0030246">
    <property type="term" value="F:carbohydrate binding"/>
    <property type="evidence" value="ECO:0007669"/>
    <property type="project" value="UniProtKB-KW"/>
</dbReference>
<dbReference type="Pfam" id="PF13385">
    <property type="entry name" value="Laminin_G_3"/>
    <property type="match status" value="1"/>
</dbReference>
<dbReference type="AlphaFoldDB" id="A0A6H1ZR47"/>
<dbReference type="SUPFAM" id="SSF49899">
    <property type="entry name" value="Concanavalin A-like lectins/glucanases"/>
    <property type="match status" value="1"/>
</dbReference>
<keyword evidence="1" id="KW-0430">Lectin</keyword>
<accession>A0A6H1ZR47</accession>
<name>A0A6H1ZR47_9ZZZZ</name>
<reference evidence="1" key="1">
    <citation type="submission" date="2020-03" db="EMBL/GenBank/DDBJ databases">
        <title>The deep terrestrial virosphere.</title>
        <authorList>
            <person name="Holmfeldt K."/>
            <person name="Nilsson E."/>
            <person name="Simone D."/>
            <person name="Lopez-Fernandez M."/>
            <person name="Wu X."/>
            <person name="de Brujin I."/>
            <person name="Lundin D."/>
            <person name="Andersson A."/>
            <person name="Bertilsson S."/>
            <person name="Dopson M."/>
        </authorList>
    </citation>
    <scope>NUCLEOTIDE SEQUENCE</scope>
    <source>
        <strain evidence="1">TM448A01423</strain>
        <strain evidence="2">TM448B02153</strain>
    </source>
</reference>
<sequence>MELLLPRVVAPARILPSYVKLDMAFGVGAGTTLYDKSRYRSHGAIVSTDVFWAAGLHGYCGNFSPIAYVEIPAAKTQLNFTSEKFSMIARIRIDDLTTWRRIFNRGLAGADGYQWYIHSTGRNYFRTSTALGDTDSCSAAGSILINTRYTVGVSRNGASVRVYINGVDSTTTAGVHPDPTTCARSAKIGIYDDLVSTPFDGKMEFLRSFGGVALSASEHLAWHNALK</sequence>
<gene>
    <name evidence="1" type="ORF">TM448A01423_0020</name>
    <name evidence="2" type="ORF">TM448B02153_0006</name>
</gene>